<name>A0A3N2BFJ6_9MICO</name>
<keyword evidence="4" id="KW-0804">Transcription</keyword>
<accession>A0A3N2BFJ6</accession>
<dbReference type="InterPro" id="IPR014284">
    <property type="entry name" value="RNA_pol_sigma-70_dom"/>
</dbReference>
<evidence type="ECO:0000259" key="6">
    <source>
        <dbReference type="Pfam" id="PF08281"/>
    </source>
</evidence>
<dbReference type="Gene3D" id="1.10.1740.10">
    <property type="match status" value="1"/>
</dbReference>
<dbReference type="GO" id="GO:0003677">
    <property type="term" value="F:DNA binding"/>
    <property type="evidence" value="ECO:0007669"/>
    <property type="project" value="InterPro"/>
</dbReference>
<dbReference type="PANTHER" id="PTHR43133:SF61">
    <property type="entry name" value="ECF RNA POLYMERASE SIGMA FACTOR SIGC"/>
    <property type="match status" value="1"/>
</dbReference>
<proteinExistence type="inferred from homology"/>
<evidence type="ECO:0000313" key="7">
    <source>
        <dbReference type="EMBL" id="ROR74018.1"/>
    </source>
</evidence>
<comment type="caution">
    <text evidence="7">The sequence shown here is derived from an EMBL/GenBank/DDBJ whole genome shotgun (WGS) entry which is preliminary data.</text>
</comment>
<dbReference type="EMBL" id="RKHK01000001">
    <property type="protein sequence ID" value="ROR74018.1"/>
    <property type="molecule type" value="Genomic_DNA"/>
</dbReference>
<evidence type="ECO:0000313" key="8">
    <source>
        <dbReference type="Proteomes" id="UP000280668"/>
    </source>
</evidence>
<dbReference type="InterPro" id="IPR039425">
    <property type="entry name" value="RNA_pol_sigma-70-like"/>
</dbReference>
<dbReference type="SUPFAM" id="SSF88946">
    <property type="entry name" value="Sigma2 domain of RNA polymerase sigma factors"/>
    <property type="match status" value="1"/>
</dbReference>
<protein>
    <submittedName>
        <fullName evidence="7">RNA polymerase sigma-70 factor (ECF subfamily)</fullName>
    </submittedName>
</protein>
<dbReference type="InterPro" id="IPR013249">
    <property type="entry name" value="RNA_pol_sigma70_r4_t2"/>
</dbReference>
<dbReference type="InterPro" id="IPR036388">
    <property type="entry name" value="WH-like_DNA-bd_sf"/>
</dbReference>
<dbReference type="Pfam" id="PF04542">
    <property type="entry name" value="Sigma70_r2"/>
    <property type="match status" value="1"/>
</dbReference>
<dbReference type="PANTHER" id="PTHR43133">
    <property type="entry name" value="RNA POLYMERASE ECF-TYPE SIGMA FACTO"/>
    <property type="match status" value="1"/>
</dbReference>
<organism evidence="7 8">
    <name type="scientific">Bogoriella caseilytica</name>
    <dbReference type="NCBI Taxonomy" id="56055"/>
    <lineage>
        <taxon>Bacteria</taxon>
        <taxon>Bacillati</taxon>
        <taxon>Actinomycetota</taxon>
        <taxon>Actinomycetes</taxon>
        <taxon>Micrococcales</taxon>
        <taxon>Bogoriellaceae</taxon>
        <taxon>Bogoriella</taxon>
    </lineage>
</organism>
<evidence type="ECO:0000256" key="1">
    <source>
        <dbReference type="ARBA" id="ARBA00010641"/>
    </source>
</evidence>
<keyword evidence="8" id="KW-1185">Reference proteome</keyword>
<dbReference type="SUPFAM" id="SSF88659">
    <property type="entry name" value="Sigma3 and sigma4 domains of RNA polymerase sigma factors"/>
    <property type="match status" value="1"/>
</dbReference>
<keyword evidence="2" id="KW-0805">Transcription regulation</keyword>
<feature type="domain" description="RNA polymerase sigma-70 region 2" evidence="5">
    <location>
        <begin position="72"/>
        <end position="132"/>
    </location>
</feature>
<dbReference type="InterPro" id="IPR013324">
    <property type="entry name" value="RNA_pol_sigma_r3/r4-like"/>
</dbReference>
<evidence type="ECO:0000259" key="5">
    <source>
        <dbReference type="Pfam" id="PF04542"/>
    </source>
</evidence>
<dbReference type="GO" id="GO:0006352">
    <property type="term" value="P:DNA-templated transcription initiation"/>
    <property type="evidence" value="ECO:0007669"/>
    <property type="project" value="InterPro"/>
</dbReference>
<sequence>MTGVERGEYDDAALRTAVLGADSQGARRLLAARPERHQDDVLRTLALLAAGDGPAAALATELLLEELDSSQVVHRFAGAALLDHSAVDDVVQDSLISIAGSIGSYSGKAKVTTWVHAIVRRRVVDHLRRQRATSPLPPEEAGPAERMSSMLATRATLREALEALPELYRAPVTLRDVEGLPYAEVAERLGRAPGTVKAQISRGRALLAAALRGTTEGHDLREAP</sequence>
<dbReference type="Proteomes" id="UP000280668">
    <property type="component" value="Unassembled WGS sequence"/>
</dbReference>
<evidence type="ECO:0000256" key="2">
    <source>
        <dbReference type="ARBA" id="ARBA00023015"/>
    </source>
</evidence>
<dbReference type="RefSeq" id="WP_170163293.1">
    <property type="nucleotide sequence ID" value="NZ_RKHK01000001.1"/>
</dbReference>
<dbReference type="Gene3D" id="1.10.10.10">
    <property type="entry name" value="Winged helix-like DNA-binding domain superfamily/Winged helix DNA-binding domain"/>
    <property type="match status" value="1"/>
</dbReference>
<gene>
    <name evidence="7" type="ORF">EDD31_2414</name>
</gene>
<dbReference type="InterPro" id="IPR013325">
    <property type="entry name" value="RNA_pol_sigma_r2"/>
</dbReference>
<evidence type="ECO:0000256" key="4">
    <source>
        <dbReference type="ARBA" id="ARBA00023163"/>
    </source>
</evidence>
<dbReference type="InterPro" id="IPR007627">
    <property type="entry name" value="RNA_pol_sigma70_r2"/>
</dbReference>
<feature type="domain" description="RNA polymerase sigma factor 70 region 4 type 2" evidence="6">
    <location>
        <begin position="156"/>
        <end position="207"/>
    </location>
</feature>
<comment type="similarity">
    <text evidence="1">Belongs to the sigma-70 factor family. ECF subfamily.</text>
</comment>
<reference evidence="7 8" key="1">
    <citation type="submission" date="2018-11" db="EMBL/GenBank/DDBJ databases">
        <title>Sequencing the genomes of 1000 actinobacteria strains.</title>
        <authorList>
            <person name="Klenk H.-P."/>
        </authorList>
    </citation>
    <scope>NUCLEOTIDE SEQUENCE [LARGE SCALE GENOMIC DNA]</scope>
    <source>
        <strain evidence="7 8">DSM 11294</strain>
    </source>
</reference>
<dbReference type="AlphaFoldDB" id="A0A3N2BFJ6"/>
<dbReference type="CDD" id="cd06171">
    <property type="entry name" value="Sigma70_r4"/>
    <property type="match status" value="1"/>
</dbReference>
<dbReference type="GO" id="GO:0016987">
    <property type="term" value="F:sigma factor activity"/>
    <property type="evidence" value="ECO:0007669"/>
    <property type="project" value="UniProtKB-KW"/>
</dbReference>
<keyword evidence="3" id="KW-0731">Sigma factor</keyword>
<dbReference type="Pfam" id="PF08281">
    <property type="entry name" value="Sigma70_r4_2"/>
    <property type="match status" value="1"/>
</dbReference>
<dbReference type="NCBIfam" id="TIGR02937">
    <property type="entry name" value="sigma70-ECF"/>
    <property type="match status" value="1"/>
</dbReference>
<evidence type="ECO:0000256" key="3">
    <source>
        <dbReference type="ARBA" id="ARBA00023082"/>
    </source>
</evidence>